<comment type="caution">
    <text evidence="2">The sequence shown here is derived from an EMBL/GenBank/DDBJ whole genome shotgun (WGS) entry which is preliminary data.</text>
</comment>
<sequence>MDEDQEMERFGMNNDFEGGEWIGGEHYYRKRKEKLTQTREDVLYGVFADSEDDVMVMMMITLAENAEKTVTNSVLLLWCISGIDQHIDIQQEIEQFIKEFQIKLNTAFQPAIMPLRKGRN</sequence>
<proteinExistence type="predicted"/>
<keyword evidence="3" id="KW-1185">Reference proteome</keyword>
<dbReference type="AlphaFoldDB" id="A0AAV1YB85"/>
<dbReference type="EMBL" id="CAXHTB010000023">
    <property type="protein sequence ID" value="CAL0331264.1"/>
    <property type="molecule type" value="Genomic_DNA"/>
</dbReference>
<evidence type="ECO:0000313" key="2">
    <source>
        <dbReference type="EMBL" id="CAL0331264.1"/>
    </source>
</evidence>
<dbReference type="Pfam" id="PF12457">
    <property type="entry name" value="TIP_N"/>
    <property type="match status" value="1"/>
</dbReference>
<dbReference type="Proteomes" id="UP001497480">
    <property type="component" value="Unassembled WGS sequence"/>
</dbReference>
<protein>
    <recommendedName>
        <fullName evidence="1">Tuftelin interacting protein N-terminal domain-containing protein</fullName>
    </recommendedName>
</protein>
<feature type="domain" description="Tuftelin interacting protein N-terminal" evidence="1">
    <location>
        <begin position="4"/>
        <end position="53"/>
    </location>
</feature>
<dbReference type="InterPro" id="IPR022159">
    <property type="entry name" value="STIP/TFIP11_N"/>
</dbReference>
<evidence type="ECO:0000259" key="1">
    <source>
        <dbReference type="Pfam" id="PF12457"/>
    </source>
</evidence>
<reference evidence="2 3" key="1">
    <citation type="submission" date="2024-03" db="EMBL/GenBank/DDBJ databases">
        <authorList>
            <person name="Martinez-Hernandez J."/>
        </authorList>
    </citation>
    <scope>NUCLEOTIDE SEQUENCE [LARGE SCALE GENOMIC DNA]</scope>
</reference>
<gene>
    <name evidence="2" type="ORF">LLUT_LOCUS32324</name>
</gene>
<accession>A0AAV1YB85</accession>
<name>A0AAV1YB85_LUPLU</name>
<evidence type="ECO:0000313" key="3">
    <source>
        <dbReference type="Proteomes" id="UP001497480"/>
    </source>
</evidence>
<organism evidence="2 3">
    <name type="scientific">Lupinus luteus</name>
    <name type="common">European yellow lupine</name>
    <dbReference type="NCBI Taxonomy" id="3873"/>
    <lineage>
        <taxon>Eukaryota</taxon>
        <taxon>Viridiplantae</taxon>
        <taxon>Streptophyta</taxon>
        <taxon>Embryophyta</taxon>
        <taxon>Tracheophyta</taxon>
        <taxon>Spermatophyta</taxon>
        <taxon>Magnoliopsida</taxon>
        <taxon>eudicotyledons</taxon>
        <taxon>Gunneridae</taxon>
        <taxon>Pentapetalae</taxon>
        <taxon>rosids</taxon>
        <taxon>fabids</taxon>
        <taxon>Fabales</taxon>
        <taxon>Fabaceae</taxon>
        <taxon>Papilionoideae</taxon>
        <taxon>50 kb inversion clade</taxon>
        <taxon>genistoids sensu lato</taxon>
        <taxon>core genistoids</taxon>
        <taxon>Genisteae</taxon>
        <taxon>Lupinus</taxon>
    </lineage>
</organism>